<evidence type="ECO:0000313" key="5">
    <source>
        <dbReference type="RefSeq" id="XP_004496824.1"/>
    </source>
</evidence>
<dbReference type="eggNOG" id="KOG0017">
    <property type="taxonomic scope" value="Eukaryota"/>
</dbReference>
<dbReference type="STRING" id="3827.A0A1S2XZ77"/>
<reference evidence="5" key="2">
    <citation type="submission" date="2025-08" db="UniProtKB">
        <authorList>
            <consortium name="RefSeq"/>
        </authorList>
    </citation>
    <scope>IDENTIFICATION</scope>
    <source>
        <tissue evidence="5">Etiolated seedlings</tissue>
    </source>
</reference>
<protein>
    <submittedName>
        <fullName evidence="5">Uncharacterized protein LOC101496201</fullName>
    </submittedName>
</protein>
<dbReference type="InterPro" id="IPR036875">
    <property type="entry name" value="Znf_CCHC_sf"/>
</dbReference>
<dbReference type="Gene3D" id="4.10.60.10">
    <property type="entry name" value="Zinc finger, CCHC-type"/>
    <property type="match status" value="1"/>
</dbReference>
<evidence type="ECO:0000313" key="4">
    <source>
        <dbReference type="Proteomes" id="UP000087171"/>
    </source>
</evidence>
<dbReference type="PaxDb" id="3827-XP_004496824.1"/>
<keyword evidence="4" id="KW-1185">Reference proteome</keyword>
<evidence type="ECO:0000259" key="3">
    <source>
        <dbReference type="PROSITE" id="PS50158"/>
    </source>
</evidence>
<dbReference type="AlphaFoldDB" id="A0A1S2XZ77"/>
<dbReference type="GeneID" id="101496201"/>
<dbReference type="SMART" id="SM00343">
    <property type="entry name" value="ZnF_C2HC"/>
    <property type="match status" value="1"/>
</dbReference>
<accession>A0A1S2XZ77</accession>
<dbReference type="GO" id="GO:0008270">
    <property type="term" value="F:zinc ion binding"/>
    <property type="evidence" value="ECO:0007669"/>
    <property type="project" value="UniProtKB-KW"/>
</dbReference>
<dbReference type="PROSITE" id="PS50158">
    <property type="entry name" value="ZF_CCHC"/>
    <property type="match status" value="1"/>
</dbReference>
<proteinExistence type="predicted"/>
<evidence type="ECO:0000256" key="1">
    <source>
        <dbReference type="PROSITE-ProRule" id="PRU00047"/>
    </source>
</evidence>
<feature type="compositionally biased region" description="Low complexity" evidence="2">
    <location>
        <begin position="100"/>
        <end position="114"/>
    </location>
</feature>
<reference evidence="4" key="1">
    <citation type="journal article" date="2013" name="Nat. Biotechnol.">
        <title>Draft genome sequence of chickpea (Cicer arietinum) provides a resource for trait improvement.</title>
        <authorList>
            <person name="Varshney R.K."/>
            <person name="Song C."/>
            <person name="Saxena R.K."/>
            <person name="Azam S."/>
            <person name="Yu S."/>
            <person name="Sharpe A.G."/>
            <person name="Cannon S."/>
            <person name="Baek J."/>
            <person name="Rosen B.D."/>
            <person name="Tar'an B."/>
            <person name="Millan T."/>
            <person name="Zhang X."/>
            <person name="Ramsay L.D."/>
            <person name="Iwata A."/>
            <person name="Wang Y."/>
            <person name="Nelson W."/>
            <person name="Farmer A.D."/>
            <person name="Gaur P.M."/>
            <person name="Soderlund C."/>
            <person name="Penmetsa R.V."/>
            <person name="Xu C."/>
            <person name="Bharti A.K."/>
            <person name="He W."/>
            <person name="Winter P."/>
            <person name="Zhao S."/>
            <person name="Hane J.K."/>
            <person name="Carrasquilla-Garcia N."/>
            <person name="Condie J.A."/>
            <person name="Upadhyaya H.D."/>
            <person name="Luo M.C."/>
            <person name="Thudi M."/>
            <person name="Gowda C.L."/>
            <person name="Singh N.P."/>
            <person name="Lichtenzveig J."/>
            <person name="Gali K.K."/>
            <person name="Rubio J."/>
            <person name="Nadarajan N."/>
            <person name="Dolezel J."/>
            <person name="Bansal K.C."/>
            <person name="Xu X."/>
            <person name="Edwards D."/>
            <person name="Zhang G."/>
            <person name="Kahl G."/>
            <person name="Gil J."/>
            <person name="Singh K.B."/>
            <person name="Datta S.K."/>
            <person name="Jackson S.A."/>
            <person name="Wang J."/>
            <person name="Cook D.R."/>
        </authorList>
    </citation>
    <scope>NUCLEOTIDE SEQUENCE [LARGE SCALE GENOMIC DNA]</scope>
    <source>
        <strain evidence="4">cv. CDC Frontier</strain>
    </source>
</reference>
<organism evidence="4 5">
    <name type="scientific">Cicer arietinum</name>
    <name type="common">Chickpea</name>
    <name type="synonym">Garbanzo</name>
    <dbReference type="NCBI Taxonomy" id="3827"/>
    <lineage>
        <taxon>Eukaryota</taxon>
        <taxon>Viridiplantae</taxon>
        <taxon>Streptophyta</taxon>
        <taxon>Embryophyta</taxon>
        <taxon>Tracheophyta</taxon>
        <taxon>Spermatophyta</taxon>
        <taxon>Magnoliopsida</taxon>
        <taxon>eudicotyledons</taxon>
        <taxon>Gunneridae</taxon>
        <taxon>Pentapetalae</taxon>
        <taxon>rosids</taxon>
        <taxon>fabids</taxon>
        <taxon>Fabales</taxon>
        <taxon>Fabaceae</taxon>
        <taxon>Papilionoideae</taxon>
        <taxon>50 kb inversion clade</taxon>
        <taxon>NPAAA clade</taxon>
        <taxon>Hologalegina</taxon>
        <taxon>IRL clade</taxon>
        <taxon>Cicereae</taxon>
        <taxon>Cicer</taxon>
    </lineage>
</organism>
<dbReference type="Proteomes" id="UP000087171">
    <property type="component" value="Chromosome Ca4"/>
</dbReference>
<feature type="domain" description="CCHC-type" evidence="3">
    <location>
        <begin position="124"/>
        <end position="137"/>
    </location>
</feature>
<feature type="compositionally biased region" description="Basic residues" evidence="2">
    <location>
        <begin position="80"/>
        <end position="91"/>
    </location>
</feature>
<keyword evidence="1" id="KW-0863">Zinc-finger</keyword>
<dbReference type="InterPro" id="IPR054722">
    <property type="entry name" value="PolX-like_BBD"/>
</dbReference>
<dbReference type="InterPro" id="IPR001878">
    <property type="entry name" value="Znf_CCHC"/>
</dbReference>
<dbReference type="OrthoDB" id="2015125at2759"/>
<name>A0A1S2XZ77_CICAR</name>
<evidence type="ECO:0000256" key="2">
    <source>
        <dbReference type="SAM" id="MobiDB-lite"/>
    </source>
</evidence>
<sequence length="298" mass="33705">MEEQEKVSDSEQKLCEKILRSLHPRFDYVVCAIEESKDISALSLEELQGTLEARELRMDERSGGNSGNQAFVAYANKRGDQKRKWRKNKFKKPGDKSESSSKGGISSGKSKGNSRNFDKKKVQCYNCEKFGHFAYECWAGKGGKQKKKGEDETCAAQECSSSDSDTVLMLATTNEERSSFSTTYEERSSATDEERYLFSETALLMATTNEEHSPSHVWFLDTGCSNHMTSHKEWLVDIDKSRKSKIRFVDYRTLEAEGAGNMVIKRRNGKTLMIENVLYVPGMKSNLLSIGQLIQKGF</sequence>
<dbReference type="Pfam" id="PF22936">
    <property type="entry name" value="Pol_BBD"/>
    <property type="match status" value="1"/>
</dbReference>
<dbReference type="Pfam" id="PF14223">
    <property type="entry name" value="Retrotran_gag_2"/>
    <property type="match status" value="1"/>
</dbReference>
<dbReference type="SUPFAM" id="SSF57756">
    <property type="entry name" value="Retrovirus zinc finger-like domains"/>
    <property type="match status" value="1"/>
</dbReference>
<dbReference type="KEGG" id="cam:101496201"/>
<dbReference type="PANTHER" id="PTHR47592">
    <property type="entry name" value="PBF68 PROTEIN"/>
    <property type="match status" value="1"/>
</dbReference>
<keyword evidence="1" id="KW-0479">Metal-binding</keyword>
<keyword evidence="1" id="KW-0862">Zinc</keyword>
<gene>
    <name evidence="5" type="primary">LOC101496201</name>
</gene>
<dbReference type="RefSeq" id="XP_004496824.1">
    <property type="nucleotide sequence ID" value="XM_004496767.1"/>
</dbReference>
<dbReference type="PANTHER" id="PTHR47592:SF27">
    <property type="entry name" value="OS08G0421700 PROTEIN"/>
    <property type="match status" value="1"/>
</dbReference>
<dbReference type="GO" id="GO:0003676">
    <property type="term" value="F:nucleic acid binding"/>
    <property type="evidence" value="ECO:0007669"/>
    <property type="project" value="InterPro"/>
</dbReference>
<feature type="region of interest" description="Disordered" evidence="2">
    <location>
        <begin position="58"/>
        <end position="115"/>
    </location>
</feature>